<protein>
    <submittedName>
        <fullName evidence="2">Uncharacterized protein</fullName>
    </submittedName>
</protein>
<dbReference type="KEGG" id="hli:HLI_07450"/>
<name>A0A410MBK7_9BACI</name>
<dbReference type="EMBL" id="CP026118">
    <property type="protein sequence ID" value="QAS52070.1"/>
    <property type="molecule type" value="Genomic_DNA"/>
</dbReference>
<keyword evidence="1" id="KW-0812">Transmembrane</keyword>
<reference evidence="2 3" key="1">
    <citation type="submission" date="2018-01" db="EMBL/GenBank/DDBJ databases">
        <title>The whole genome sequencing and assembly of Halobacillus litoralis ERB031 strain.</title>
        <authorList>
            <person name="Lee S.-J."/>
            <person name="Park M.-K."/>
            <person name="Kim J.-Y."/>
            <person name="Lee Y.-J."/>
            <person name="Yi H."/>
            <person name="Bahn Y.-S."/>
            <person name="Kim J.F."/>
            <person name="Lee D.-W."/>
        </authorList>
    </citation>
    <scope>NUCLEOTIDE SEQUENCE [LARGE SCALE GENOMIC DNA]</scope>
    <source>
        <strain evidence="2 3">ERB 031</strain>
    </source>
</reference>
<keyword evidence="1" id="KW-0472">Membrane</keyword>
<evidence type="ECO:0000313" key="2">
    <source>
        <dbReference type="EMBL" id="QAS52070.1"/>
    </source>
</evidence>
<dbReference type="AlphaFoldDB" id="A0A410MBK7"/>
<proteinExistence type="predicted"/>
<dbReference type="Proteomes" id="UP000287756">
    <property type="component" value="Chromosome"/>
</dbReference>
<dbReference type="RefSeq" id="WP_128524327.1">
    <property type="nucleotide sequence ID" value="NZ_CANLVY010000002.1"/>
</dbReference>
<feature type="transmembrane region" description="Helical" evidence="1">
    <location>
        <begin position="34"/>
        <end position="55"/>
    </location>
</feature>
<gene>
    <name evidence="2" type="ORF">HLI_07450</name>
</gene>
<organism evidence="2 3">
    <name type="scientific">Halobacillus litoralis</name>
    <dbReference type="NCBI Taxonomy" id="45668"/>
    <lineage>
        <taxon>Bacteria</taxon>
        <taxon>Bacillati</taxon>
        <taxon>Bacillota</taxon>
        <taxon>Bacilli</taxon>
        <taxon>Bacillales</taxon>
        <taxon>Bacillaceae</taxon>
        <taxon>Halobacillus</taxon>
    </lineage>
</organism>
<accession>A0A410MBK7</accession>
<feature type="transmembrane region" description="Helical" evidence="1">
    <location>
        <begin position="12"/>
        <end position="28"/>
    </location>
</feature>
<keyword evidence="1" id="KW-1133">Transmembrane helix</keyword>
<sequence length="63" mass="7059">MGRSNYNGKTLYYIGLFLFVAGFGINITDAPEPFSLFVIPLMIVGLILLAVSSIYRKRKKDSE</sequence>
<evidence type="ECO:0000256" key="1">
    <source>
        <dbReference type="SAM" id="Phobius"/>
    </source>
</evidence>
<evidence type="ECO:0000313" key="3">
    <source>
        <dbReference type="Proteomes" id="UP000287756"/>
    </source>
</evidence>